<evidence type="ECO:0000313" key="2">
    <source>
        <dbReference type="Proteomes" id="UP001212997"/>
    </source>
</evidence>
<comment type="caution">
    <text evidence="1">The sequence shown here is derived from an EMBL/GenBank/DDBJ whole genome shotgun (WGS) entry which is preliminary data.</text>
</comment>
<keyword evidence="2" id="KW-1185">Reference proteome</keyword>
<dbReference type="Gene3D" id="2.60.40.640">
    <property type="match status" value="1"/>
</dbReference>
<dbReference type="Proteomes" id="UP001212997">
    <property type="component" value="Unassembled WGS sequence"/>
</dbReference>
<name>A0AAD5UZG6_9APHY</name>
<gene>
    <name evidence="1" type="ORF">NLI96_g7294</name>
</gene>
<evidence type="ECO:0000313" key="1">
    <source>
        <dbReference type="EMBL" id="KAJ3481971.1"/>
    </source>
</evidence>
<protein>
    <recommendedName>
        <fullName evidence="3">Arrestin-like N-terminal domain-containing protein</fullName>
    </recommendedName>
</protein>
<dbReference type="AlphaFoldDB" id="A0AAD5UZG6"/>
<dbReference type="SUPFAM" id="SSF81296">
    <property type="entry name" value="E set domains"/>
    <property type="match status" value="1"/>
</dbReference>
<proteinExistence type="predicted"/>
<sequence length="424" mass="47536">MSIQLHFGDWMRVGGETLQGEVELRFPQIIKDEIEEVHVKLRGRVQSKVGRQVGQTYVVQTERIETARENVSVWTKGSAWPLTDEGILRIPFQFLLPLDVQPSCKYGGISKDGDVSYLIEAVGVRNGLLSLNRRVSKPFAVVPPDPVGLELRKSLLSGWTGPLRTISKSENMRRGVWGSYAESKAEVRFSDMSPYLIFCASAHGQYWSQKLIIPDLSMFPLFTKIPFTLRITTTTKEMKYDEKDEQKEVFPEPPRTPQAVIFILRRKMKVNAKGWKDNGQETIGHLGGLGKDSESPATESQSVSLTFDKKWVSLGDEKKVGSWRQETVVESAFELKCTPSFLTPILEQRNYLRVKIVFPGIGNNIEEDIPIEVTAGVITPTADAGAPLYEGPAENLDLPPTYWSATAWDDGDEKINPFASKDKS</sequence>
<accession>A0AAD5UZG6</accession>
<evidence type="ECO:0008006" key="3">
    <source>
        <dbReference type="Google" id="ProtNLM"/>
    </source>
</evidence>
<dbReference type="EMBL" id="JANAWD010000295">
    <property type="protein sequence ID" value="KAJ3481971.1"/>
    <property type="molecule type" value="Genomic_DNA"/>
</dbReference>
<dbReference type="InterPro" id="IPR014756">
    <property type="entry name" value="Ig_E-set"/>
</dbReference>
<dbReference type="InterPro" id="IPR014752">
    <property type="entry name" value="Arrestin-like_C"/>
</dbReference>
<organism evidence="1 2">
    <name type="scientific">Meripilus lineatus</name>
    <dbReference type="NCBI Taxonomy" id="2056292"/>
    <lineage>
        <taxon>Eukaryota</taxon>
        <taxon>Fungi</taxon>
        <taxon>Dikarya</taxon>
        <taxon>Basidiomycota</taxon>
        <taxon>Agaricomycotina</taxon>
        <taxon>Agaricomycetes</taxon>
        <taxon>Polyporales</taxon>
        <taxon>Meripilaceae</taxon>
        <taxon>Meripilus</taxon>
    </lineage>
</organism>
<reference evidence="1" key="1">
    <citation type="submission" date="2022-07" db="EMBL/GenBank/DDBJ databases">
        <title>Genome Sequence of Physisporinus lineatus.</title>
        <authorList>
            <person name="Buettner E."/>
        </authorList>
    </citation>
    <scope>NUCLEOTIDE SEQUENCE</scope>
    <source>
        <strain evidence="1">VT162</strain>
    </source>
</reference>